<dbReference type="PROSITE" id="PS00237">
    <property type="entry name" value="G_PROTEIN_RECEP_F1_1"/>
    <property type="match status" value="1"/>
</dbReference>
<dbReference type="GO" id="GO:0071880">
    <property type="term" value="P:adenylate cyclase-activating adrenergic receptor signaling pathway"/>
    <property type="evidence" value="ECO:0007669"/>
    <property type="project" value="TreeGrafter"/>
</dbReference>
<dbReference type="Gene3D" id="1.20.1070.10">
    <property type="entry name" value="Rhodopsin 7-helix transmembrane proteins"/>
    <property type="match status" value="2"/>
</dbReference>
<dbReference type="PRINTS" id="PR00237">
    <property type="entry name" value="GPCRRHODOPSN"/>
</dbReference>
<evidence type="ECO:0000256" key="5">
    <source>
        <dbReference type="ARBA" id="ARBA00023040"/>
    </source>
</evidence>
<keyword evidence="15" id="KW-1185">Reference proteome</keyword>
<evidence type="ECO:0000313" key="14">
    <source>
        <dbReference type="EMBL" id="KAJ8039359.1"/>
    </source>
</evidence>
<keyword evidence="9 10" id="KW-0807">Transducer</keyword>
<keyword evidence="6 12" id="KW-0472">Membrane</keyword>
<feature type="transmembrane region" description="Helical" evidence="12">
    <location>
        <begin position="118"/>
        <end position="139"/>
    </location>
</feature>
<dbReference type="PROSITE" id="PS50262">
    <property type="entry name" value="G_PROTEIN_RECEP_F1_2"/>
    <property type="match status" value="1"/>
</dbReference>
<evidence type="ECO:0000256" key="1">
    <source>
        <dbReference type="ARBA" id="ARBA00004651"/>
    </source>
</evidence>
<feature type="transmembrane region" description="Helical" evidence="12">
    <location>
        <begin position="160"/>
        <end position="181"/>
    </location>
</feature>
<name>A0A9Q1HAW5_HOLLE</name>
<dbReference type="Pfam" id="PF00001">
    <property type="entry name" value="7tm_1"/>
    <property type="match status" value="1"/>
</dbReference>
<dbReference type="SUPFAM" id="SSF81321">
    <property type="entry name" value="Family A G protein-coupled receptor-like"/>
    <property type="match status" value="1"/>
</dbReference>
<evidence type="ECO:0000256" key="9">
    <source>
        <dbReference type="ARBA" id="ARBA00023224"/>
    </source>
</evidence>
<evidence type="ECO:0000256" key="12">
    <source>
        <dbReference type="SAM" id="Phobius"/>
    </source>
</evidence>
<sequence length="481" mass="54631">MTASTTTHENEVTLEDTTFIGNYSDTETIQTSSKLPSEESYNMLMLYAYGTMGFLTIIGNATIIMMFLRIEKVRKVLANIYIFYLAIADLNVGVSIMMATSIWGLLNFFPLTIVICDFWLVLRYFGVLMSSLVITLMSCDRYFLVAAPFKYHSTQTPGKIHRFVLISTALCFLYCFFVIYIGKLFTSTTNHNEGENVHDCDVEMEPHPIYFLISTSLNVVLPSVVLVAVNVAFFWKLKQRINNISKMTSPPRLVERLAQSTENDFVDPSCRRAENTDQKVTCETSANDPRNNGNGSRDEIGKSLEDVRVIVSGCVRYFSENKAETEKRLKPEESENALVDGNHILQLKTSTENNSRIEGTDTLYKPGQCYKTMNGEYFANSQNVPCYGDTNRKTIAIFQDDGIKEAFMTREKAKLRRIARKLGTYVTIFFICWLPYEILSCVSIFNFEPPPIAFNVVGFLVSINSLINPLLYPAFRHRNGK</sequence>
<feature type="transmembrane region" description="Helical" evidence="12">
    <location>
        <begin position="422"/>
        <end position="446"/>
    </location>
</feature>
<accession>A0A9Q1HAW5</accession>
<evidence type="ECO:0000256" key="11">
    <source>
        <dbReference type="SAM" id="MobiDB-lite"/>
    </source>
</evidence>
<feature type="region of interest" description="Disordered" evidence="11">
    <location>
        <begin position="276"/>
        <end position="299"/>
    </location>
</feature>
<feature type="transmembrane region" description="Helical" evidence="12">
    <location>
        <begin position="452"/>
        <end position="475"/>
    </location>
</feature>
<evidence type="ECO:0000256" key="8">
    <source>
        <dbReference type="ARBA" id="ARBA00023170"/>
    </source>
</evidence>
<dbReference type="GO" id="GO:0005886">
    <property type="term" value="C:plasma membrane"/>
    <property type="evidence" value="ECO:0007669"/>
    <property type="project" value="UniProtKB-SubCell"/>
</dbReference>
<dbReference type="Proteomes" id="UP001152320">
    <property type="component" value="Chromosome 7"/>
</dbReference>
<evidence type="ECO:0000256" key="2">
    <source>
        <dbReference type="ARBA" id="ARBA00022475"/>
    </source>
</evidence>
<gene>
    <name evidence="14" type="ORF">HOLleu_17052</name>
</gene>
<dbReference type="InterPro" id="IPR000276">
    <property type="entry name" value="GPCR_Rhodpsn"/>
</dbReference>
<dbReference type="InterPro" id="IPR017452">
    <property type="entry name" value="GPCR_Rhodpsn_7TM"/>
</dbReference>
<comment type="caution">
    <text evidence="14">The sequence shown here is derived from an EMBL/GenBank/DDBJ whole genome shotgun (WGS) entry which is preliminary data.</text>
</comment>
<evidence type="ECO:0000313" key="15">
    <source>
        <dbReference type="Proteomes" id="UP001152320"/>
    </source>
</evidence>
<dbReference type="PANTHER" id="PTHR24248">
    <property type="entry name" value="ADRENERGIC RECEPTOR-RELATED G-PROTEIN COUPLED RECEPTOR"/>
    <property type="match status" value="1"/>
</dbReference>
<keyword evidence="3 10" id="KW-0812">Transmembrane</keyword>
<keyword evidence="2" id="KW-1003">Cell membrane</keyword>
<evidence type="ECO:0000256" key="10">
    <source>
        <dbReference type="RuleBase" id="RU000688"/>
    </source>
</evidence>
<dbReference type="OrthoDB" id="9444602at2759"/>
<dbReference type="PANTHER" id="PTHR24248:SF199">
    <property type="entry name" value="IP13425P-RELATED"/>
    <property type="match status" value="1"/>
</dbReference>
<evidence type="ECO:0000256" key="4">
    <source>
        <dbReference type="ARBA" id="ARBA00022989"/>
    </source>
</evidence>
<feature type="transmembrane region" description="Helical" evidence="12">
    <location>
        <begin position="80"/>
        <end position="106"/>
    </location>
</feature>
<keyword evidence="5 10" id="KW-0297">G-protein coupled receptor</keyword>
<evidence type="ECO:0000256" key="3">
    <source>
        <dbReference type="ARBA" id="ARBA00022692"/>
    </source>
</evidence>
<proteinExistence type="inferred from homology"/>
<evidence type="ECO:0000259" key="13">
    <source>
        <dbReference type="PROSITE" id="PS50262"/>
    </source>
</evidence>
<feature type="transmembrane region" description="Helical" evidence="12">
    <location>
        <begin position="46"/>
        <end position="68"/>
    </location>
</feature>
<comment type="subcellular location">
    <subcellularLocation>
        <location evidence="1">Cell membrane</location>
        <topology evidence="1">Multi-pass membrane protein</topology>
    </subcellularLocation>
</comment>
<feature type="domain" description="G-protein coupled receptors family 1 profile" evidence="13">
    <location>
        <begin position="59"/>
        <end position="472"/>
    </location>
</feature>
<keyword evidence="7" id="KW-1015">Disulfide bond</keyword>
<protein>
    <submittedName>
        <fullName evidence="14">Octopamine receptor</fullName>
    </submittedName>
</protein>
<dbReference type="CDD" id="cd00637">
    <property type="entry name" value="7tm_classA_rhodopsin-like"/>
    <property type="match status" value="1"/>
</dbReference>
<feature type="transmembrane region" description="Helical" evidence="12">
    <location>
        <begin position="209"/>
        <end position="235"/>
    </location>
</feature>
<feature type="compositionally biased region" description="Polar residues" evidence="11">
    <location>
        <begin position="278"/>
        <end position="295"/>
    </location>
</feature>
<dbReference type="GO" id="GO:0004993">
    <property type="term" value="F:G protein-coupled serotonin receptor activity"/>
    <property type="evidence" value="ECO:0007669"/>
    <property type="project" value="UniProtKB-ARBA"/>
</dbReference>
<dbReference type="EMBL" id="JAIZAY010000007">
    <property type="protein sequence ID" value="KAJ8039359.1"/>
    <property type="molecule type" value="Genomic_DNA"/>
</dbReference>
<reference evidence="14" key="1">
    <citation type="submission" date="2021-10" db="EMBL/GenBank/DDBJ databases">
        <title>Tropical sea cucumber genome reveals ecological adaptation and Cuvierian tubules defense mechanism.</title>
        <authorList>
            <person name="Chen T."/>
        </authorList>
    </citation>
    <scope>NUCLEOTIDE SEQUENCE</scope>
    <source>
        <strain evidence="14">Nanhai2018</strain>
        <tissue evidence="14">Muscle</tissue>
    </source>
</reference>
<evidence type="ECO:0000256" key="6">
    <source>
        <dbReference type="ARBA" id="ARBA00023136"/>
    </source>
</evidence>
<evidence type="ECO:0000256" key="7">
    <source>
        <dbReference type="ARBA" id="ARBA00023157"/>
    </source>
</evidence>
<dbReference type="SMART" id="SM01381">
    <property type="entry name" value="7TM_GPCR_Srsx"/>
    <property type="match status" value="1"/>
</dbReference>
<dbReference type="AlphaFoldDB" id="A0A9Q1HAW5"/>
<comment type="similarity">
    <text evidence="10">Belongs to the G-protein coupled receptor 1 family.</text>
</comment>
<dbReference type="GO" id="GO:0043410">
    <property type="term" value="P:positive regulation of MAPK cascade"/>
    <property type="evidence" value="ECO:0007669"/>
    <property type="project" value="TreeGrafter"/>
</dbReference>
<organism evidence="14 15">
    <name type="scientific">Holothuria leucospilota</name>
    <name type="common">Black long sea cucumber</name>
    <name type="synonym">Mertensiothuria leucospilota</name>
    <dbReference type="NCBI Taxonomy" id="206669"/>
    <lineage>
        <taxon>Eukaryota</taxon>
        <taxon>Metazoa</taxon>
        <taxon>Echinodermata</taxon>
        <taxon>Eleutherozoa</taxon>
        <taxon>Echinozoa</taxon>
        <taxon>Holothuroidea</taxon>
        <taxon>Aspidochirotacea</taxon>
        <taxon>Aspidochirotida</taxon>
        <taxon>Holothuriidae</taxon>
        <taxon>Holothuria</taxon>
    </lineage>
</organism>
<keyword evidence="8 10" id="KW-0675">Receptor</keyword>
<keyword evidence="4 12" id="KW-1133">Transmembrane helix</keyword>